<dbReference type="EMBL" id="ML769465">
    <property type="protein sequence ID" value="KAE9399749.1"/>
    <property type="molecule type" value="Genomic_DNA"/>
</dbReference>
<protein>
    <submittedName>
        <fullName evidence="1">Uncharacterized protein</fullName>
    </submittedName>
</protein>
<proteinExistence type="predicted"/>
<reference evidence="1" key="1">
    <citation type="journal article" date="2019" name="Environ. Microbiol.">
        <title>Fungal ecological strategies reflected in gene transcription - a case study of two litter decomposers.</title>
        <authorList>
            <person name="Barbi F."/>
            <person name="Kohler A."/>
            <person name="Barry K."/>
            <person name="Baskaran P."/>
            <person name="Daum C."/>
            <person name="Fauchery L."/>
            <person name="Ihrmark K."/>
            <person name="Kuo A."/>
            <person name="LaButti K."/>
            <person name="Lipzen A."/>
            <person name="Morin E."/>
            <person name="Grigoriev I.V."/>
            <person name="Henrissat B."/>
            <person name="Lindahl B."/>
            <person name="Martin F."/>
        </authorList>
    </citation>
    <scope>NUCLEOTIDE SEQUENCE</scope>
    <source>
        <strain evidence="1">JB14</strain>
    </source>
</reference>
<evidence type="ECO:0000313" key="1">
    <source>
        <dbReference type="EMBL" id="KAE9399749.1"/>
    </source>
</evidence>
<dbReference type="Proteomes" id="UP000799118">
    <property type="component" value="Unassembled WGS sequence"/>
</dbReference>
<keyword evidence="2" id="KW-1185">Reference proteome</keyword>
<accession>A0A6A4HMQ8</accession>
<sequence>MTSSSDRLPQAPTGINNNWITGLPLEPVMGTGFGPSGKQQTGVDTRQQAQQVQQQTMGAFGYGADIMGQQWAWKHSNSSVSEEGIKRGQEQLIGNSYLATLYTEADRGTCACIVYSQLWQVAKSLLYGIYIQLNISYGIWLGSPKICTRGRNCGKQYNNWDSGISRLWCRICNKLAWSLWTASGMAFDTILTVALTCTTLVQELKNLIIITTVNTNLITTLLSLAQLITEAVIQPQIP</sequence>
<name>A0A6A4HMQ8_9AGAR</name>
<organism evidence="1 2">
    <name type="scientific">Gymnopus androsaceus JB14</name>
    <dbReference type="NCBI Taxonomy" id="1447944"/>
    <lineage>
        <taxon>Eukaryota</taxon>
        <taxon>Fungi</taxon>
        <taxon>Dikarya</taxon>
        <taxon>Basidiomycota</taxon>
        <taxon>Agaricomycotina</taxon>
        <taxon>Agaricomycetes</taxon>
        <taxon>Agaricomycetidae</taxon>
        <taxon>Agaricales</taxon>
        <taxon>Marasmiineae</taxon>
        <taxon>Omphalotaceae</taxon>
        <taxon>Gymnopus</taxon>
    </lineage>
</organism>
<gene>
    <name evidence="1" type="ORF">BT96DRAFT_939181</name>
</gene>
<evidence type="ECO:0000313" key="2">
    <source>
        <dbReference type="Proteomes" id="UP000799118"/>
    </source>
</evidence>
<dbReference type="AlphaFoldDB" id="A0A6A4HMQ8"/>